<dbReference type="InterPro" id="IPR023376">
    <property type="entry name" value="YqcC-like_dom"/>
</dbReference>
<dbReference type="Proteomes" id="UP000005953">
    <property type="component" value="Unassembled WGS sequence"/>
</dbReference>
<dbReference type="InterPro" id="IPR007384">
    <property type="entry name" value="UCP006257"/>
</dbReference>
<dbReference type="SUPFAM" id="SSF158452">
    <property type="entry name" value="YqcC-like"/>
    <property type="match status" value="1"/>
</dbReference>
<sequence>MSQDVCHLLDQCQALMERQNQWQTIAPLPRKLMSTAPFMVDTLSFLEWFQWVYIARLRALIEAGQPLPQGALVAPYAEESLKADGAENPELIALIRQLDELI</sequence>
<dbReference type="AlphaFoldDB" id="A4BGS5"/>
<reference evidence="2 3" key="1">
    <citation type="submission" date="2006-02" db="EMBL/GenBank/DDBJ databases">
        <authorList>
            <person name="Pinhassi J."/>
            <person name="Pedros-Alio C."/>
            <person name="Ferriera S."/>
            <person name="Johnson J."/>
            <person name="Kravitz S."/>
            <person name="Halpern A."/>
            <person name="Remington K."/>
            <person name="Beeson K."/>
            <person name="Tran B."/>
            <person name="Rogers Y.-H."/>
            <person name="Friedman R."/>
            <person name="Venter J.C."/>
        </authorList>
    </citation>
    <scope>NUCLEOTIDE SEQUENCE [LARGE SCALE GENOMIC DNA]</scope>
    <source>
        <strain evidence="2 3">MED297</strain>
    </source>
</reference>
<dbReference type="Pfam" id="PF04287">
    <property type="entry name" value="DUF446"/>
    <property type="match status" value="1"/>
</dbReference>
<dbReference type="PANTHER" id="PTHR39586:SF1">
    <property type="entry name" value="CYTOPLASMIC PROTEIN"/>
    <property type="match status" value="1"/>
</dbReference>
<keyword evidence="3" id="KW-1185">Reference proteome</keyword>
<dbReference type="Gene3D" id="1.20.1440.40">
    <property type="entry name" value="YqcC-like"/>
    <property type="match status" value="1"/>
</dbReference>
<name>A4BGS5_9GAMM</name>
<feature type="domain" description="YqcC-like" evidence="1">
    <location>
        <begin position="5"/>
        <end position="101"/>
    </location>
</feature>
<dbReference type="OrthoDB" id="8794567at2"/>
<organism evidence="2 3">
    <name type="scientific">Reinekea blandensis MED297</name>
    <dbReference type="NCBI Taxonomy" id="314283"/>
    <lineage>
        <taxon>Bacteria</taxon>
        <taxon>Pseudomonadati</taxon>
        <taxon>Pseudomonadota</taxon>
        <taxon>Gammaproteobacteria</taxon>
        <taxon>Oceanospirillales</taxon>
        <taxon>Saccharospirillaceae</taxon>
        <taxon>Reinekea</taxon>
    </lineage>
</organism>
<evidence type="ECO:0000259" key="1">
    <source>
        <dbReference type="Pfam" id="PF04287"/>
    </source>
</evidence>
<evidence type="ECO:0000313" key="2">
    <source>
        <dbReference type="EMBL" id="EAR08723.1"/>
    </source>
</evidence>
<dbReference type="GO" id="GO:0044010">
    <property type="term" value="P:single-species biofilm formation"/>
    <property type="evidence" value="ECO:0007669"/>
    <property type="project" value="TreeGrafter"/>
</dbReference>
<accession>A4BGS5</accession>
<evidence type="ECO:0000313" key="3">
    <source>
        <dbReference type="Proteomes" id="UP000005953"/>
    </source>
</evidence>
<comment type="caution">
    <text evidence="2">The sequence shown here is derived from an EMBL/GenBank/DDBJ whole genome shotgun (WGS) entry which is preliminary data.</text>
</comment>
<protein>
    <recommendedName>
        <fullName evidence="1">YqcC-like domain-containing protein</fullName>
    </recommendedName>
</protein>
<gene>
    <name evidence="2" type="ORF">MED297_14445</name>
</gene>
<dbReference type="RefSeq" id="WP_008042881.1">
    <property type="nucleotide sequence ID" value="NZ_CH724149.1"/>
</dbReference>
<dbReference type="HOGENOM" id="CLU_130358_0_0_6"/>
<dbReference type="InterPro" id="IPR036814">
    <property type="entry name" value="YqcC-like_sf"/>
</dbReference>
<dbReference type="PIRSF" id="PIRSF006257">
    <property type="entry name" value="UCP006257"/>
    <property type="match status" value="1"/>
</dbReference>
<dbReference type="STRING" id="314283.MED297_14445"/>
<dbReference type="PANTHER" id="PTHR39586">
    <property type="entry name" value="CYTOPLASMIC PROTEIN-RELATED"/>
    <property type="match status" value="1"/>
</dbReference>
<dbReference type="EMBL" id="AAOE01000017">
    <property type="protein sequence ID" value="EAR08723.1"/>
    <property type="molecule type" value="Genomic_DNA"/>
</dbReference>
<proteinExistence type="predicted"/>